<dbReference type="Proteomes" id="UP000265020">
    <property type="component" value="Unassembled WGS sequence"/>
</dbReference>
<accession>A0A3Q2GBH3</accession>
<reference evidence="1" key="2">
    <citation type="submission" date="2025-09" db="UniProtKB">
        <authorList>
            <consortium name="Ensembl"/>
        </authorList>
    </citation>
    <scope>IDENTIFICATION</scope>
</reference>
<dbReference type="Ensembl" id="ENSCVAT00000010195.1">
    <property type="protein sequence ID" value="ENSCVAP00000022075.1"/>
    <property type="gene ID" value="ENSCVAG00000004517.1"/>
</dbReference>
<proteinExistence type="predicted"/>
<organism evidence="1 2">
    <name type="scientific">Cyprinodon variegatus</name>
    <name type="common">Sheepshead minnow</name>
    <dbReference type="NCBI Taxonomy" id="28743"/>
    <lineage>
        <taxon>Eukaryota</taxon>
        <taxon>Metazoa</taxon>
        <taxon>Chordata</taxon>
        <taxon>Craniata</taxon>
        <taxon>Vertebrata</taxon>
        <taxon>Euteleostomi</taxon>
        <taxon>Actinopterygii</taxon>
        <taxon>Neopterygii</taxon>
        <taxon>Teleostei</taxon>
        <taxon>Neoteleostei</taxon>
        <taxon>Acanthomorphata</taxon>
        <taxon>Ovalentaria</taxon>
        <taxon>Atherinomorphae</taxon>
        <taxon>Cyprinodontiformes</taxon>
        <taxon>Cyprinodontidae</taxon>
        <taxon>Cyprinodon</taxon>
    </lineage>
</organism>
<name>A0A3Q2GBH3_CYPVA</name>
<reference evidence="1" key="1">
    <citation type="submission" date="2025-08" db="UniProtKB">
        <authorList>
            <consortium name="Ensembl"/>
        </authorList>
    </citation>
    <scope>IDENTIFICATION</scope>
</reference>
<dbReference type="AlphaFoldDB" id="A0A3Q2GBH3"/>
<keyword evidence="2" id="KW-1185">Reference proteome</keyword>
<evidence type="ECO:0000313" key="2">
    <source>
        <dbReference type="Proteomes" id="UP000265020"/>
    </source>
</evidence>
<sequence length="52" mass="5948">MDSSLANQDGAADFQEMMRQQLESSMDAELEKLLLTDHPNIYFFSLLPNLNN</sequence>
<evidence type="ECO:0000313" key="1">
    <source>
        <dbReference type="Ensembl" id="ENSCVAP00000022075.1"/>
    </source>
</evidence>
<protein>
    <submittedName>
        <fullName evidence="1">Uncharacterized protein</fullName>
    </submittedName>
</protein>